<reference evidence="6 7" key="1">
    <citation type="submission" date="2019-01" db="EMBL/GenBank/DDBJ databases">
        <title>The draft genome of Rhizobium sp. 24NR.</title>
        <authorList>
            <person name="Liu L."/>
            <person name="Liang L."/>
            <person name="Shi S."/>
            <person name="Xu L."/>
            <person name="Wang X."/>
            <person name="Li L."/>
            <person name="Zhang X."/>
        </authorList>
    </citation>
    <scope>NUCLEOTIDE SEQUENCE [LARGE SCALE GENOMIC DNA]</scope>
    <source>
        <strain evidence="6 7">24NR</strain>
    </source>
</reference>
<evidence type="ECO:0000256" key="2">
    <source>
        <dbReference type="ARBA" id="ARBA00023125"/>
    </source>
</evidence>
<organism evidence="6 7">
    <name type="scientific">Neorhizobium lilium</name>
    <dbReference type="NCBI Taxonomy" id="2503024"/>
    <lineage>
        <taxon>Bacteria</taxon>
        <taxon>Pseudomonadati</taxon>
        <taxon>Pseudomonadota</taxon>
        <taxon>Alphaproteobacteria</taxon>
        <taxon>Hyphomicrobiales</taxon>
        <taxon>Rhizobiaceae</taxon>
        <taxon>Rhizobium/Agrobacterium group</taxon>
        <taxon>Neorhizobium</taxon>
    </lineage>
</organism>
<dbReference type="SUPFAM" id="SSF46785">
    <property type="entry name" value="Winged helix' DNA-binding domain"/>
    <property type="match status" value="1"/>
</dbReference>
<dbReference type="SMART" id="SM00344">
    <property type="entry name" value="HTH_ASNC"/>
    <property type="match status" value="1"/>
</dbReference>
<evidence type="ECO:0000256" key="3">
    <source>
        <dbReference type="ARBA" id="ARBA00023163"/>
    </source>
</evidence>
<comment type="caution">
    <text evidence="6">The sequence shown here is derived from an EMBL/GenBank/DDBJ whole genome shotgun (WGS) entry which is preliminary data.</text>
</comment>
<dbReference type="InterPro" id="IPR019885">
    <property type="entry name" value="Tscrpt_reg_HTH_AsnC-type_CS"/>
</dbReference>
<accession>A0A444LMQ9</accession>
<dbReference type="EMBL" id="SBIP01000001">
    <property type="protein sequence ID" value="RWX81593.1"/>
    <property type="molecule type" value="Genomic_DNA"/>
</dbReference>
<dbReference type="InterPro" id="IPR000485">
    <property type="entry name" value="AsnC-type_HTH_dom"/>
</dbReference>
<dbReference type="InterPro" id="IPR019888">
    <property type="entry name" value="Tscrpt_reg_AsnC-like"/>
</dbReference>
<keyword evidence="1" id="KW-0805">Transcription regulation</keyword>
<keyword evidence="3" id="KW-0804">Transcription</keyword>
<dbReference type="GO" id="GO:0043200">
    <property type="term" value="P:response to amino acid"/>
    <property type="evidence" value="ECO:0007669"/>
    <property type="project" value="TreeGrafter"/>
</dbReference>
<proteinExistence type="predicted"/>
<gene>
    <name evidence="6" type="ORF">EPK99_04775</name>
</gene>
<evidence type="ECO:0000313" key="7">
    <source>
        <dbReference type="Proteomes" id="UP000287687"/>
    </source>
</evidence>
<evidence type="ECO:0000259" key="5">
    <source>
        <dbReference type="PROSITE" id="PS50956"/>
    </source>
</evidence>
<dbReference type="InterPro" id="IPR036390">
    <property type="entry name" value="WH_DNA-bd_sf"/>
</dbReference>
<keyword evidence="2" id="KW-0238">DNA-binding</keyword>
<dbReference type="GO" id="GO:0043565">
    <property type="term" value="F:sequence-specific DNA binding"/>
    <property type="evidence" value="ECO:0007669"/>
    <property type="project" value="InterPro"/>
</dbReference>
<keyword evidence="7" id="KW-1185">Reference proteome</keyword>
<protein>
    <submittedName>
        <fullName evidence="6">Lrp/AsnC family transcriptional regulator</fullName>
    </submittedName>
</protein>
<dbReference type="InterPro" id="IPR019887">
    <property type="entry name" value="Tscrpt_reg_AsnC/Lrp_C"/>
</dbReference>
<dbReference type="InterPro" id="IPR036388">
    <property type="entry name" value="WH-like_DNA-bd_sf"/>
</dbReference>
<dbReference type="Gene3D" id="3.30.70.920">
    <property type="match status" value="1"/>
</dbReference>
<dbReference type="PROSITE" id="PS00519">
    <property type="entry name" value="HTH_ASNC_1"/>
    <property type="match status" value="1"/>
</dbReference>
<dbReference type="Pfam" id="PF01037">
    <property type="entry name" value="AsnC_trans_reg"/>
    <property type="match status" value="1"/>
</dbReference>
<dbReference type="GO" id="GO:0005829">
    <property type="term" value="C:cytosol"/>
    <property type="evidence" value="ECO:0007669"/>
    <property type="project" value="TreeGrafter"/>
</dbReference>
<dbReference type="PANTHER" id="PTHR30154">
    <property type="entry name" value="LEUCINE-RESPONSIVE REGULATORY PROTEIN"/>
    <property type="match status" value="1"/>
</dbReference>
<dbReference type="Proteomes" id="UP000287687">
    <property type="component" value="Unassembled WGS sequence"/>
</dbReference>
<name>A0A444LMQ9_9HYPH</name>
<dbReference type="InterPro" id="IPR011008">
    <property type="entry name" value="Dimeric_a/b-barrel"/>
</dbReference>
<dbReference type="SUPFAM" id="SSF54909">
    <property type="entry name" value="Dimeric alpha+beta barrel"/>
    <property type="match status" value="1"/>
</dbReference>
<dbReference type="Gene3D" id="1.10.10.10">
    <property type="entry name" value="Winged helix-like DNA-binding domain superfamily/Winged helix DNA-binding domain"/>
    <property type="match status" value="1"/>
</dbReference>
<feature type="domain" description="HTH asnC-type" evidence="5">
    <location>
        <begin position="1"/>
        <end position="45"/>
    </location>
</feature>
<evidence type="ECO:0000256" key="1">
    <source>
        <dbReference type="ARBA" id="ARBA00023015"/>
    </source>
</evidence>
<dbReference type="OrthoDB" id="9809462at2"/>
<evidence type="ECO:0000313" key="6">
    <source>
        <dbReference type="EMBL" id="RWX81593.1"/>
    </source>
</evidence>
<dbReference type="RefSeq" id="WP_128441571.1">
    <property type="nucleotide sequence ID" value="NZ_SBIP01000001.1"/>
</dbReference>
<dbReference type="PANTHER" id="PTHR30154:SF51">
    <property type="entry name" value="ASNC-FAMILY TRANSCRIPTIONAL REGULATORY PROTEIN"/>
    <property type="match status" value="1"/>
</dbReference>
<dbReference type="AlphaFoldDB" id="A0A444LMQ9"/>
<feature type="region of interest" description="Disordered" evidence="4">
    <location>
        <begin position="117"/>
        <end position="141"/>
    </location>
</feature>
<sequence length="167" mass="18136">MSLRAIGADVGLTAPAVRDRILRLEDIGIIEAFSVRLNARALGFVLEAILTVEPLPGKLRAAEHALRDIPEVIDCVVVTGEDCFVARLVLNDVSDLDRLLGPLHDIARTKTSIVHRKPIPPRRPPVLSRSSPTNHKRPNPNRPVALVAAVLPPVDAKSIVQTNLEAK</sequence>
<dbReference type="PROSITE" id="PS50956">
    <property type="entry name" value="HTH_ASNC_2"/>
    <property type="match status" value="1"/>
</dbReference>
<evidence type="ECO:0000256" key="4">
    <source>
        <dbReference type="SAM" id="MobiDB-lite"/>
    </source>
</evidence>